<organism evidence="1 2">
    <name type="scientific">Actinokineospora soli</name>
    <dbReference type="NCBI Taxonomy" id="1048753"/>
    <lineage>
        <taxon>Bacteria</taxon>
        <taxon>Bacillati</taxon>
        <taxon>Actinomycetota</taxon>
        <taxon>Actinomycetes</taxon>
        <taxon>Pseudonocardiales</taxon>
        <taxon>Pseudonocardiaceae</taxon>
        <taxon>Actinokineospora</taxon>
    </lineage>
</organism>
<accession>A0ABW2TG54</accession>
<keyword evidence="1" id="KW-0378">Hydrolase</keyword>
<evidence type="ECO:0000313" key="2">
    <source>
        <dbReference type="Proteomes" id="UP001596512"/>
    </source>
</evidence>
<dbReference type="InterPro" id="IPR023198">
    <property type="entry name" value="PGP-like_dom2"/>
</dbReference>
<evidence type="ECO:0000313" key="1">
    <source>
        <dbReference type="EMBL" id="MFC7612379.1"/>
    </source>
</evidence>
<sequence>MSNGEIARTVAKASVIIFDFDGPLCDVFAGHPAWRVARSLEGLLGISVDSDDPLEVLRTAQTFPHSTLWEVERALIAAELTAVACSTPTPGGLDALRACIASGRTPAVVSNNSADAVRAFFDRAEMPDAVKVIVGREPARPELMKPHPWPMRQALEVLGVAAGNAAFVGDTSTDLEVAAIVGTPCLAYANKPGKREQFEDAGAAVVFEDMYALADGLARTRL</sequence>
<gene>
    <name evidence="1" type="ORF">ACFQV2_00545</name>
</gene>
<dbReference type="Proteomes" id="UP001596512">
    <property type="component" value="Unassembled WGS sequence"/>
</dbReference>
<dbReference type="SUPFAM" id="SSF56784">
    <property type="entry name" value="HAD-like"/>
    <property type="match status" value="1"/>
</dbReference>
<dbReference type="InterPro" id="IPR036412">
    <property type="entry name" value="HAD-like_sf"/>
</dbReference>
<dbReference type="Pfam" id="PF00702">
    <property type="entry name" value="Hydrolase"/>
    <property type="match status" value="1"/>
</dbReference>
<dbReference type="InterPro" id="IPR050155">
    <property type="entry name" value="HAD-like_hydrolase_sf"/>
</dbReference>
<protein>
    <submittedName>
        <fullName evidence="1">HAD family hydrolase</fullName>
        <ecNumber evidence="1">3.-.-.-</ecNumber>
    </submittedName>
</protein>
<dbReference type="Gene3D" id="3.40.50.1000">
    <property type="entry name" value="HAD superfamily/HAD-like"/>
    <property type="match status" value="1"/>
</dbReference>
<reference evidence="2" key="1">
    <citation type="journal article" date="2019" name="Int. J. Syst. Evol. Microbiol.">
        <title>The Global Catalogue of Microorganisms (GCM) 10K type strain sequencing project: providing services to taxonomists for standard genome sequencing and annotation.</title>
        <authorList>
            <consortium name="The Broad Institute Genomics Platform"/>
            <consortium name="The Broad Institute Genome Sequencing Center for Infectious Disease"/>
            <person name="Wu L."/>
            <person name="Ma J."/>
        </authorList>
    </citation>
    <scope>NUCLEOTIDE SEQUENCE [LARGE SCALE GENOMIC DNA]</scope>
    <source>
        <strain evidence="2">JCM 17695</strain>
    </source>
</reference>
<dbReference type="PANTHER" id="PTHR43434:SF1">
    <property type="entry name" value="PHOSPHOGLYCOLATE PHOSPHATASE"/>
    <property type="match status" value="1"/>
</dbReference>
<dbReference type="Gene3D" id="1.10.150.240">
    <property type="entry name" value="Putative phosphatase, domain 2"/>
    <property type="match status" value="1"/>
</dbReference>
<dbReference type="EMBL" id="JBHTEY010000002">
    <property type="protein sequence ID" value="MFC7612379.1"/>
    <property type="molecule type" value="Genomic_DNA"/>
</dbReference>
<name>A0ABW2TG54_9PSEU</name>
<dbReference type="EC" id="3.-.-.-" evidence="1"/>
<dbReference type="InterPro" id="IPR023214">
    <property type="entry name" value="HAD_sf"/>
</dbReference>
<comment type="caution">
    <text evidence="1">The sequence shown here is derived from an EMBL/GenBank/DDBJ whole genome shotgun (WGS) entry which is preliminary data.</text>
</comment>
<dbReference type="PANTHER" id="PTHR43434">
    <property type="entry name" value="PHOSPHOGLYCOLATE PHOSPHATASE"/>
    <property type="match status" value="1"/>
</dbReference>
<proteinExistence type="predicted"/>
<dbReference type="GO" id="GO:0016787">
    <property type="term" value="F:hydrolase activity"/>
    <property type="evidence" value="ECO:0007669"/>
    <property type="project" value="UniProtKB-KW"/>
</dbReference>
<keyword evidence="2" id="KW-1185">Reference proteome</keyword>